<reference evidence="2" key="2">
    <citation type="submission" date="2016-10" db="EMBL/GenBank/DDBJ databases">
        <authorList>
            <person name="de Groot N.N."/>
        </authorList>
    </citation>
    <scope>NUCLEOTIDE SEQUENCE [LARGE SCALE GENOMIC DNA]</scope>
    <source>
        <strain evidence="2">BS3782</strain>
    </source>
</reference>
<dbReference type="Proteomes" id="UP000182814">
    <property type="component" value="Chromosome I"/>
</dbReference>
<name>A0A0J6HDB3_9PSED</name>
<dbReference type="RefSeq" id="WP_048392648.1">
    <property type="nucleotide sequence ID" value="NZ_JYLB01000001.1"/>
</dbReference>
<organism evidence="2 3">
    <name type="scientific">Pseudomonas lini</name>
    <dbReference type="NCBI Taxonomy" id="163011"/>
    <lineage>
        <taxon>Bacteria</taxon>
        <taxon>Pseudomonadati</taxon>
        <taxon>Pseudomonadota</taxon>
        <taxon>Gammaproteobacteria</taxon>
        <taxon>Pseudomonadales</taxon>
        <taxon>Pseudomonadaceae</taxon>
        <taxon>Pseudomonas</taxon>
    </lineage>
</organism>
<sequence>MTINLVMTPETSQLLKVAIDERYPDLKHLHRSVEITSKNPWAGTIRFHNPTSSSSAIFDFAPGRTDGKPDLYIIKDWND</sequence>
<protein>
    <submittedName>
        <fullName evidence="2">Uncharacterized protein</fullName>
    </submittedName>
</protein>
<dbReference type="PATRIC" id="fig|163011.3.peg.1051"/>
<dbReference type="Proteomes" id="UP000434925">
    <property type="component" value="Unassembled WGS sequence"/>
</dbReference>
<dbReference type="EMBL" id="LT629746">
    <property type="protein sequence ID" value="SDT22608.1"/>
    <property type="molecule type" value="Genomic_DNA"/>
</dbReference>
<evidence type="ECO:0000313" key="4">
    <source>
        <dbReference type="Proteomes" id="UP000434925"/>
    </source>
</evidence>
<keyword evidence="3" id="KW-1185">Reference proteome</keyword>
<evidence type="ECO:0000313" key="3">
    <source>
        <dbReference type="Proteomes" id="UP000182814"/>
    </source>
</evidence>
<dbReference type="EMBL" id="VZPO01000007">
    <property type="protein sequence ID" value="KAB0502763.1"/>
    <property type="molecule type" value="Genomic_DNA"/>
</dbReference>
<evidence type="ECO:0000313" key="2">
    <source>
        <dbReference type="EMBL" id="SDT22608.1"/>
    </source>
</evidence>
<dbReference type="AlphaFoldDB" id="A0A0J6HDB3"/>
<gene>
    <name evidence="1" type="ORF">F7R14_19185</name>
    <name evidence="2" type="ORF">SAMN04490191_3562</name>
</gene>
<accession>A0A0J6HDB3</accession>
<proteinExistence type="predicted"/>
<reference evidence="3" key="1">
    <citation type="submission" date="2016-10" db="EMBL/GenBank/DDBJ databases">
        <authorList>
            <person name="Varghese N."/>
            <person name="Submissions S."/>
        </authorList>
    </citation>
    <scope>NUCLEOTIDE SEQUENCE [LARGE SCALE GENOMIC DNA]</scope>
    <source>
        <strain evidence="3">BS3782</strain>
    </source>
</reference>
<reference evidence="1 4" key="3">
    <citation type="submission" date="2019-09" db="EMBL/GenBank/DDBJ databases">
        <title>Draft genome sequences of 48 bacterial type strains from the CCUG.</title>
        <authorList>
            <person name="Tunovic T."/>
            <person name="Pineiro-Iglesias B."/>
            <person name="Unosson C."/>
            <person name="Inganas E."/>
            <person name="Ohlen M."/>
            <person name="Cardew S."/>
            <person name="Jensie-Markopoulos S."/>
            <person name="Salva-Serra F."/>
            <person name="Jaen-Luchoro D."/>
            <person name="Karlsson R."/>
            <person name="Svensson-Stadler L."/>
            <person name="Chun J."/>
            <person name="Moore E."/>
        </authorList>
    </citation>
    <scope>NUCLEOTIDE SEQUENCE [LARGE SCALE GENOMIC DNA]</scope>
    <source>
        <strain evidence="1 4">CCUG 51522</strain>
    </source>
</reference>
<evidence type="ECO:0000313" key="1">
    <source>
        <dbReference type="EMBL" id="KAB0502763.1"/>
    </source>
</evidence>